<dbReference type="STRING" id="1548.CSCA_5252"/>
<gene>
    <name evidence="10" type="ORF">CSCA_5252</name>
</gene>
<dbReference type="RefSeq" id="WP_026366553.1">
    <property type="nucleotide sequence ID" value="NZ_CP009933.1"/>
</dbReference>
<dbReference type="CDD" id="cd07346">
    <property type="entry name" value="ABC_6TM_exporters"/>
    <property type="match status" value="1"/>
</dbReference>
<sequence>MGGYNNLLKLSRYIKKCKFNFFAGIAGMIICSIMYTPVPYLMGYVIDKVLIPHKSYIELYKIIAVLILLHVLRYVISIFSKSIFIKVQNSVVNEVRVSMMDKIIDLPMSFLGKKEKGYILSRISECGNIGSLFSPMFINTFLSIFDFIFALIMMITLSYKLTIIVIIIVPVYFFTVRHSSNQLSESTKLMLETGAVLSGETYEVLNGIEEIKILNGKKIQLRKFKNKLNQMVKSSIKQSKQILFFMENILLVNNLAAVLILLFSGIFILNNQLTIGIYTAFIAYMSKIFATTSSFASLGMTVKPVCVSIERIQEFLEMKDENTEKHEIINENIESISIENLSFKYDENDTNIIDKLNFKMNKGDKVLIKGENGTGKSTLIKNILGLYSPTEGEIFINDKKYSLIDKRSIRSKIGVVSQNVFLFRGSILDNILYGQTNKSKEDVVSLIKKYNLEKYIQGFENGMETEINQNGVGISGGQTQIIAFLRATIAKKDIIILDEGTSNMDTETRKIILKILSERDICNILMIISHQEDGMEFINKTLYLKKTNDN</sequence>
<dbReference type="GO" id="GO:0016887">
    <property type="term" value="F:ATP hydrolysis activity"/>
    <property type="evidence" value="ECO:0007669"/>
    <property type="project" value="InterPro"/>
</dbReference>
<feature type="transmembrane region" description="Helical" evidence="7">
    <location>
        <begin position="242"/>
        <end position="269"/>
    </location>
</feature>
<dbReference type="InterPro" id="IPR011527">
    <property type="entry name" value="ABC1_TM_dom"/>
</dbReference>
<dbReference type="InterPro" id="IPR036640">
    <property type="entry name" value="ABC1_TM_sf"/>
</dbReference>
<dbReference type="HOGENOM" id="CLU_000604_84_3_9"/>
<dbReference type="GO" id="GO:0015421">
    <property type="term" value="F:ABC-type oligopeptide transporter activity"/>
    <property type="evidence" value="ECO:0007669"/>
    <property type="project" value="TreeGrafter"/>
</dbReference>
<keyword evidence="4 10" id="KW-0067">ATP-binding</keyword>
<evidence type="ECO:0000256" key="7">
    <source>
        <dbReference type="SAM" id="Phobius"/>
    </source>
</evidence>
<evidence type="ECO:0000256" key="2">
    <source>
        <dbReference type="ARBA" id="ARBA00022692"/>
    </source>
</evidence>
<evidence type="ECO:0000256" key="1">
    <source>
        <dbReference type="ARBA" id="ARBA00004651"/>
    </source>
</evidence>
<dbReference type="InterPro" id="IPR003593">
    <property type="entry name" value="AAA+_ATPase"/>
</dbReference>
<dbReference type="SMART" id="SM00382">
    <property type="entry name" value="AAA"/>
    <property type="match status" value="1"/>
</dbReference>
<evidence type="ECO:0000256" key="5">
    <source>
        <dbReference type="ARBA" id="ARBA00022989"/>
    </source>
</evidence>
<dbReference type="Pfam" id="PF00005">
    <property type="entry name" value="ABC_tran"/>
    <property type="match status" value="1"/>
</dbReference>
<feature type="transmembrane region" description="Helical" evidence="7">
    <location>
        <begin position="21"/>
        <end position="46"/>
    </location>
</feature>
<dbReference type="KEGG" id="csq:CSCA_5252"/>
<keyword evidence="11" id="KW-1185">Reference proteome</keyword>
<dbReference type="EMBL" id="CP009933">
    <property type="protein sequence ID" value="AKA72377.1"/>
    <property type="molecule type" value="Genomic_DNA"/>
</dbReference>
<keyword evidence="5 7" id="KW-1133">Transmembrane helix</keyword>
<protein>
    <submittedName>
        <fullName evidence="10">ABC transporter, ATP-binding protein</fullName>
    </submittedName>
</protein>
<dbReference type="PROSITE" id="PS50893">
    <property type="entry name" value="ABC_TRANSPORTER_2"/>
    <property type="match status" value="1"/>
</dbReference>
<evidence type="ECO:0000256" key="4">
    <source>
        <dbReference type="ARBA" id="ARBA00022840"/>
    </source>
</evidence>
<dbReference type="InterPro" id="IPR027417">
    <property type="entry name" value="P-loop_NTPase"/>
</dbReference>
<accession>A0A0E3K4H3</accession>
<evidence type="ECO:0000259" key="8">
    <source>
        <dbReference type="PROSITE" id="PS50893"/>
    </source>
</evidence>
<dbReference type="GO" id="GO:0005524">
    <property type="term" value="F:ATP binding"/>
    <property type="evidence" value="ECO:0007669"/>
    <property type="project" value="UniProtKB-KW"/>
</dbReference>
<feature type="transmembrane region" description="Helical" evidence="7">
    <location>
        <begin position="132"/>
        <end position="155"/>
    </location>
</feature>
<keyword evidence="3" id="KW-0547">Nucleotide-binding</keyword>
<evidence type="ECO:0000313" key="11">
    <source>
        <dbReference type="Proteomes" id="UP000033115"/>
    </source>
</evidence>
<evidence type="ECO:0000256" key="6">
    <source>
        <dbReference type="ARBA" id="ARBA00023136"/>
    </source>
</evidence>
<dbReference type="SUPFAM" id="SSF52540">
    <property type="entry name" value="P-loop containing nucleoside triphosphate hydrolases"/>
    <property type="match status" value="1"/>
</dbReference>
<keyword evidence="6 7" id="KW-0472">Membrane</keyword>
<organism evidence="10 11">
    <name type="scientific">Clostridium scatologenes</name>
    <dbReference type="NCBI Taxonomy" id="1548"/>
    <lineage>
        <taxon>Bacteria</taxon>
        <taxon>Bacillati</taxon>
        <taxon>Bacillota</taxon>
        <taxon>Clostridia</taxon>
        <taxon>Eubacteriales</taxon>
        <taxon>Clostridiaceae</taxon>
        <taxon>Clostridium</taxon>
    </lineage>
</organism>
<feature type="domain" description="ABC transporter" evidence="8">
    <location>
        <begin position="336"/>
        <end position="550"/>
    </location>
</feature>
<evidence type="ECO:0000313" key="10">
    <source>
        <dbReference type="EMBL" id="AKA72377.1"/>
    </source>
</evidence>
<evidence type="ECO:0000259" key="9">
    <source>
        <dbReference type="PROSITE" id="PS50929"/>
    </source>
</evidence>
<feature type="transmembrane region" description="Helical" evidence="7">
    <location>
        <begin position="58"/>
        <end position="76"/>
    </location>
</feature>
<name>A0A0E3K4H3_CLOSL</name>
<feature type="transmembrane region" description="Helical" evidence="7">
    <location>
        <begin position="275"/>
        <end position="298"/>
    </location>
</feature>
<dbReference type="Proteomes" id="UP000033115">
    <property type="component" value="Chromosome"/>
</dbReference>
<dbReference type="PROSITE" id="PS50929">
    <property type="entry name" value="ABC_TM1F"/>
    <property type="match status" value="1"/>
</dbReference>
<dbReference type="Pfam" id="PF00664">
    <property type="entry name" value="ABC_membrane"/>
    <property type="match status" value="1"/>
</dbReference>
<dbReference type="AlphaFoldDB" id="A0A0E3K4H3"/>
<dbReference type="PANTHER" id="PTHR43394">
    <property type="entry name" value="ATP-DEPENDENT PERMEASE MDL1, MITOCHONDRIAL"/>
    <property type="match status" value="1"/>
</dbReference>
<comment type="subcellular location">
    <subcellularLocation>
        <location evidence="1">Cell membrane</location>
        <topology evidence="1">Multi-pass membrane protein</topology>
    </subcellularLocation>
</comment>
<proteinExistence type="predicted"/>
<evidence type="ECO:0000256" key="3">
    <source>
        <dbReference type="ARBA" id="ARBA00022741"/>
    </source>
</evidence>
<dbReference type="SUPFAM" id="SSF90123">
    <property type="entry name" value="ABC transporter transmembrane region"/>
    <property type="match status" value="1"/>
</dbReference>
<feature type="transmembrane region" description="Helical" evidence="7">
    <location>
        <begin position="161"/>
        <end position="180"/>
    </location>
</feature>
<dbReference type="Gene3D" id="1.20.1560.10">
    <property type="entry name" value="ABC transporter type 1, transmembrane domain"/>
    <property type="match status" value="1"/>
</dbReference>
<dbReference type="PANTHER" id="PTHR43394:SF1">
    <property type="entry name" value="ATP-BINDING CASSETTE SUB-FAMILY B MEMBER 10, MITOCHONDRIAL"/>
    <property type="match status" value="1"/>
</dbReference>
<dbReference type="Gene3D" id="3.40.50.300">
    <property type="entry name" value="P-loop containing nucleotide triphosphate hydrolases"/>
    <property type="match status" value="1"/>
</dbReference>
<dbReference type="InterPro" id="IPR039421">
    <property type="entry name" value="Type_1_exporter"/>
</dbReference>
<feature type="domain" description="ABC transmembrane type-1" evidence="9">
    <location>
        <begin position="22"/>
        <end position="298"/>
    </location>
</feature>
<keyword evidence="2 7" id="KW-0812">Transmembrane</keyword>
<dbReference type="GO" id="GO:0005886">
    <property type="term" value="C:plasma membrane"/>
    <property type="evidence" value="ECO:0007669"/>
    <property type="project" value="UniProtKB-SubCell"/>
</dbReference>
<dbReference type="InterPro" id="IPR003439">
    <property type="entry name" value="ABC_transporter-like_ATP-bd"/>
</dbReference>
<reference evidence="10 11" key="1">
    <citation type="journal article" date="2015" name="J. Biotechnol.">
        <title>Complete genome sequence of a malodorant-producing acetogen, Clostridium scatologenes ATCC 25775(T).</title>
        <authorList>
            <person name="Zhu Z."/>
            <person name="Guo T."/>
            <person name="Zheng H."/>
            <person name="Song T."/>
            <person name="Ouyang P."/>
            <person name="Xie J."/>
        </authorList>
    </citation>
    <scope>NUCLEOTIDE SEQUENCE [LARGE SCALE GENOMIC DNA]</scope>
    <source>
        <strain evidence="10 11">ATCC 25775</strain>
    </source>
</reference>